<dbReference type="GO" id="GO:0016020">
    <property type="term" value="C:membrane"/>
    <property type="evidence" value="ECO:0007669"/>
    <property type="project" value="UniProtKB-SubCell"/>
</dbReference>
<dbReference type="FunFam" id="3.80.10.10:FF:000896">
    <property type="entry name" value="Leucine-rich repeat receptor-like protein kinase"/>
    <property type="match status" value="1"/>
</dbReference>
<keyword evidence="6" id="KW-0677">Repeat</keyword>
<evidence type="ECO:0000256" key="12">
    <source>
        <dbReference type="SAM" id="SignalP"/>
    </source>
</evidence>
<dbReference type="Pfam" id="PF08263">
    <property type="entry name" value="LRRNT_2"/>
    <property type="match status" value="1"/>
</dbReference>
<feature type="domain" description="Protein kinase" evidence="13">
    <location>
        <begin position="609"/>
        <end position="887"/>
    </location>
</feature>
<comment type="caution">
    <text evidence="14">The sequence shown here is derived from an EMBL/GenBank/DDBJ whole genome shotgun (WGS) entry which is preliminary data.</text>
</comment>
<comment type="similarity">
    <text evidence="2">Belongs to the protein kinase superfamily. Ser/Thr protein kinase family.</text>
</comment>
<dbReference type="InterPro" id="IPR001611">
    <property type="entry name" value="Leu-rich_rpt"/>
</dbReference>
<dbReference type="InterPro" id="IPR001245">
    <property type="entry name" value="Ser-Thr/Tyr_kinase_cat_dom"/>
</dbReference>
<dbReference type="EMBL" id="JACGCM010001886">
    <property type="protein sequence ID" value="KAF6147596.1"/>
    <property type="molecule type" value="Genomic_DNA"/>
</dbReference>
<dbReference type="GO" id="GO:0004672">
    <property type="term" value="F:protein kinase activity"/>
    <property type="evidence" value="ECO:0007669"/>
    <property type="project" value="InterPro"/>
</dbReference>
<evidence type="ECO:0000256" key="3">
    <source>
        <dbReference type="ARBA" id="ARBA00022614"/>
    </source>
</evidence>
<dbReference type="Gene3D" id="3.30.200.20">
    <property type="entry name" value="Phosphorylase Kinase, domain 1"/>
    <property type="match status" value="1"/>
</dbReference>
<name>A0A7J7LY74_9MAGN</name>
<dbReference type="OrthoDB" id="676979at2759"/>
<protein>
    <recommendedName>
        <fullName evidence="13">Protein kinase domain-containing protein</fullName>
    </recommendedName>
</protein>
<dbReference type="GO" id="GO:0009791">
    <property type="term" value="P:post-embryonic development"/>
    <property type="evidence" value="ECO:0007669"/>
    <property type="project" value="UniProtKB-ARBA"/>
</dbReference>
<feature type="signal peptide" evidence="12">
    <location>
        <begin position="1"/>
        <end position="21"/>
    </location>
</feature>
<feature type="chain" id="PRO_5029618416" description="Protein kinase domain-containing protein" evidence="12">
    <location>
        <begin position="22"/>
        <end position="887"/>
    </location>
</feature>
<dbReference type="Pfam" id="PF07714">
    <property type="entry name" value="PK_Tyr_Ser-Thr"/>
    <property type="match status" value="1"/>
</dbReference>
<comment type="subcellular location">
    <subcellularLocation>
        <location evidence="1">Membrane</location>
        <topology evidence="1">Single-pass membrane protein</topology>
    </subcellularLocation>
</comment>
<keyword evidence="8 11" id="KW-0472">Membrane</keyword>
<dbReference type="Proteomes" id="UP000541444">
    <property type="component" value="Unassembled WGS sequence"/>
</dbReference>
<dbReference type="PROSITE" id="PS00108">
    <property type="entry name" value="PROTEIN_KINASE_ST"/>
    <property type="match status" value="1"/>
</dbReference>
<evidence type="ECO:0000256" key="8">
    <source>
        <dbReference type="ARBA" id="ARBA00023136"/>
    </source>
</evidence>
<dbReference type="FunFam" id="1.10.510.10:FF:001306">
    <property type="entry name" value="Leucine-rich repeat receptor-like protein kinase TDR"/>
    <property type="match status" value="1"/>
</dbReference>
<dbReference type="InterPro" id="IPR013210">
    <property type="entry name" value="LRR_N_plant-typ"/>
</dbReference>
<proteinExistence type="inferred from homology"/>
<dbReference type="PANTHER" id="PTHR48053:SF171">
    <property type="entry name" value="PROTEIN KINASE DOMAIN-CONTAINING PROTEIN"/>
    <property type="match status" value="1"/>
</dbReference>
<evidence type="ECO:0000256" key="7">
    <source>
        <dbReference type="ARBA" id="ARBA00022989"/>
    </source>
</evidence>
<sequence length="887" mass="97799">MMLKTLFLSLFFAMLFRATATDPISETLFGLKSEITDTTNSLYDWSNETPFCSWSGITCTQNSTEIISLDLSDMSLAGKLSGKHLGNFSNLINLNLSYNSFSGQLPVEIFGLGNLRLLDISRNNFSGGFPSGISGIPELVVLDAMSNSFSGGLPSEVAQLDYLKVLNFAGSYFEGPIPSAYGSFKSLEFLHLAGNLLNGEIPVELGKLKTLGHMEIGYNSYHGGIPWQLGNMSELQYLDIAGANISALIPNYVCNLAKLQSLFLFRNKLSGFIPGCFGNLTKLEVRLLSLMYNKMSGTVPEGIASLPLLDTLLIWNNFFSGPLPRSLGNNSQLKWVDVSTNSFNGTVPPDICARGVLAKLILFSNNFTGAISKALANCSSLVRVRIEDNSFCGEIPLSFGLLPDITYVDISRNRFIGGIPREITQASKLEYFNVSQNLELRGTIPPKLWSMPLLRNFSASSCDISGDLPQFESCSSVSVIELNMNNVSGKIPDSVANCKVLESMSLANNNLTGEIPEEFGHISSLVLLNLSFNDFFGLVPSVKSFRLMGASSFMGNQNLCGAPLQPCEKSNVGRKSSGKLIWVLLLCFGVAFLSVMGIFYLRRERKDRWKVVPFIGLPRFTEVDILKSFNYTDSVETAVLPTGIKVSVKKIKWDAKKKGMMSEFISLLGNARHKNLIRLLGFCCNNQVVFLLYDYLPNGTLTEKIRTKRESGFSTWEAKHNTVIGIASGLYHLHHECYPAIPHGDFKGSNIVFDENMEPRLIEFGLKALLEMKGDSLPGRIFRTSSVSQIGEPNATIEECRKDVYNFGEILLEILTNGRLTNAGGTVQSKPRETLLRDIYDENKVGANDACREEIKMVYEVAMLCTKSRPSDRPSMDHAMKLLSGSK</sequence>
<evidence type="ECO:0000256" key="9">
    <source>
        <dbReference type="ARBA" id="ARBA00023170"/>
    </source>
</evidence>
<gene>
    <name evidence="14" type="ORF">GIB67_031587</name>
</gene>
<keyword evidence="4 11" id="KW-0812">Transmembrane</keyword>
<keyword evidence="3" id="KW-0433">Leucine-rich repeat</keyword>
<evidence type="ECO:0000313" key="14">
    <source>
        <dbReference type="EMBL" id="KAF6147596.1"/>
    </source>
</evidence>
<keyword evidence="5 12" id="KW-0732">Signal</keyword>
<feature type="transmembrane region" description="Helical" evidence="11">
    <location>
        <begin position="580"/>
        <end position="601"/>
    </location>
</feature>
<evidence type="ECO:0000256" key="6">
    <source>
        <dbReference type="ARBA" id="ARBA00022737"/>
    </source>
</evidence>
<dbReference type="SUPFAM" id="SSF52058">
    <property type="entry name" value="L domain-like"/>
    <property type="match status" value="3"/>
</dbReference>
<dbReference type="Pfam" id="PF00560">
    <property type="entry name" value="LRR_1"/>
    <property type="match status" value="5"/>
</dbReference>
<dbReference type="InterPro" id="IPR000719">
    <property type="entry name" value="Prot_kinase_dom"/>
</dbReference>
<dbReference type="InterPro" id="IPR008271">
    <property type="entry name" value="Ser/Thr_kinase_AS"/>
</dbReference>
<evidence type="ECO:0000256" key="4">
    <source>
        <dbReference type="ARBA" id="ARBA00022692"/>
    </source>
</evidence>
<keyword evidence="10" id="KW-0325">Glycoprotein</keyword>
<evidence type="ECO:0000259" key="13">
    <source>
        <dbReference type="PROSITE" id="PS50011"/>
    </source>
</evidence>
<dbReference type="Gene3D" id="1.10.510.10">
    <property type="entry name" value="Transferase(Phosphotransferase) domain 1"/>
    <property type="match status" value="1"/>
</dbReference>
<evidence type="ECO:0000313" key="15">
    <source>
        <dbReference type="Proteomes" id="UP000541444"/>
    </source>
</evidence>
<keyword evidence="15" id="KW-1185">Reference proteome</keyword>
<dbReference type="FunFam" id="3.80.10.10:FF:000275">
    <property type="entry name" value="Leucine-rich repeat receptor-like protein kinase"/>
    <property type="match status" value="1"/>
</dbReference>
<evidence type="ECO:0000256" key="2">
    <source>
        <dbReference type="ARBA" id="ARBA00008684"/>
    </source>
</evidence>
<dbReference type="SUPFAM" id="SSF56112">
    <property type="entry name" value="Protein kinase-like (PK-like)"/>
    <property type="match status" value="1"/>
</dbReference>
<reference evidence="14 15" key="1">
    <citation type="journal article" date="2020" name="IScience">
        <title>Genome Sequencing of the Endangered Kingdonia uniflora (Circaeasteraceae, Ranunculales) Reveals Potential Mechanisms of Evolutionary Specialization.</title>
        <authorList>
            <person name="Sun Y."/>
            <person name="Deng T."/>
            <person name="Zhang A."/>
            <person name="Moore M.J."/>
            <person name="Landis J.B."/>
            <person name="Lin N."/>
            <person name="Zhang H."/>
            <person name="Zhang X."/>
            <person name="Huang J."/>
            <person name="Zhang X."/>
            <person name="Sun H."/>
            <person name="Wang H."/>
        </authorList>
    </citation>
    <scope>NUCLEOTIDE SEQUENCE [LARGE SCALE GENOMIC DNA]</scope>
    <source>
        <strain evidence="14">TB1705</strain>
        <tissue evidence="14">Leaf</tissue>
    </source>
</reference>
<organism evidence="14 15">
    <name type="scientific">Kingdonia uniflora</name>
    <dbReference type="NCBI Taxonomy" id="39325"/>
    <lineage>
        <taxon>Eukaryota</taxon>
        <taxon>Viridiplantae</taxon>
        <taxon>Streptophyta</taxon>
        <taxon>Embryophyta</taxon>
        <taxon>Tracheophyta</taxon>
        <taxon>Spermatophyta</taxon>
        <taxon>Magnoliopsida</taxon>
        <taxon>Ranunculales</taxon>
        <taxon>Circaeasteraceae</taxon>
        <taxon>Kingdonia</taxon>
    </lineage>
</organism>
<dbReference type="GO" id="GO:0005524">
    <property type="term" value="F:ATP binding"/>
    <property type="evidence" value="ECO:0007669"/>
    <property type="project" value="InterPro"/>
</dbReference>
<evidence type="ECO:0000256" key="5">
    <source>
        <dbReference type="ARBA" id="ARBA00022729"/>
    </source>
</evidence>
<evidence type="ECO:0000256" key="11">
    <source>
        <dbReference type="SAM" id="Phobius"/>
    </source>
</evidence>
<dbReference type="InterPro" id="IPR011009">
    <property type="entry name" value="Kinase-like_dom_sf"/>
</dbReference>
<keyword evidence="7 11" id="KW-1133">Transmembrane helix</keyword>
<dbReference type="PANTHER" id="PTHR48053">
    <property type="entry name" value="LEUCINE RICH REPEAT FAMILY PROTEIN, EXPRESSED"/>
    <property type="match status" value="1"/>
</dbReference>
<dbReference type="FunFam" id="3.80.10.10:FF:000233">
    <property type="entry name" value="Leucine-rich repeat receptor-like protein kinase TDR"/>
    <property type="match status" value="1"/>
</dbReference>
<dbReference type="AlphaFoldDB" id="A0A7J7LY74"/>
<evidence type="ECO:0000256" key="1">
    <source>
        <dbReference type="ARBA" id="ARBA00004167"/>
    </source>
</evidence>
<evidence type="ECO:0000256" key="10">
    <source>
        <dbReference type="ARBA" id="ARBA00023180"/>
    </source>
</evidence>
<keyword evidence="9" id="KW-0675">Receptor</keyword>
<accession>A0A7J7LY74</accession>
<dbReference type="InterPro" id="IPR051716">
    <property type="entry name" value="Plant_RL_S/T_kinase"/>
</dbReference>
<dbReference type="PROSITE" id="PS50011">
    <property type="entry name" value="PROTEIN_KINASE_DOM"/>
    <property type="match status" value="1"/>
</dbReference>
<dbReference type="Gene3D" id="3.80.10.10">
    <property type="entry name" value="Ribonuclease Inhibitor"/>
    <property type="match status" value="3"/>
</dbReference>
<dbReference type="InterPro" id="IPR032675">
    <property type="entry name" value="LRR_dom_sf"/>
</dbReference>